<comment type="caution">
    <text evidence="2">The sequence shown here is derived from an EMBL/GenBank/DDBJ whole genome shotgun (WGS) entry which is preliminary data.</text>
</comment>
<proteinExistence type="predicted"/>
<evidence type="ECO:0008006" key="4">
    <source>
        <dbReference type="Google" id="ProtNLM"/>
    </source>
</evidence>
<keyword evidence="1" id="KW-0732">Signal</keyword>
<dbReference type="Proteomes" id="UP001209076">
    <property type="component" value="Unassembled WGS sequence"/>
</dbReference>
<dbReference type="RefSeq" id="WP_262096394.1">
    <property type="nucleotide sequence ID" value="NZ_JAOEGN010000009.1"/>
</dbReference>
<accession>A0ABT2PVZ3</accession>
<dbReference type="InterPro" id="IPR050490">
    <property type="entry name" value="Bact_solute-bd_prot1"/>
</dbReference>
<gene>
    <name evidence="2" type="ORF">N7603_05600</name>
</gene>
<evidence type="ECO:0000256" key="1">
    <source>
        <dbReference type="ARBA" id="ARBA00022729"/>
    </source>
</evidence>
<keyword evidence="3" id="KW-1185">Reference proteome</keyword>
<dbReference type="SUPFAM" id="SSF53850">
    <property type="entry name" value="Periplasmic binding protein-like II"/>
    <property type="match status" value="1"/>
</dbReference>
<organism evidence="2 3">
    <name type="scientific">Paracholeplasma vituli</name>
    <dbReference type="NCBI Taxonomy" id="69473"/>
    <lineage>
        <taxon>Bacteria</taxon>
        <taxon>Bacillati</taxon>
        <taxon>Mycoplasmatota</taxon>
        <taxon>Mollicutes</taxon>
        <taxon>Acholeplasmatales</taxon>
        <taxon>Acholeplasmataceae</taxon>
        <taxon>Paracholeplasma</taxon>
    </lineage>
</organism>
<protein>
    <recommendedName>
        <fullName evidence="4">ABC transporter substrate-binding protein</fullName>
    </recommendedName>
</protein>
<reference evidence="3" key="1">
    <citation type="submission" date="2023-07" db="EMBL/GenBank/DDBJ databases">
        <title>Novel Mycoplasma species identified in domestic and wild animals.</title>
        <authorList>
            <person name="Volokhov D.V."/>
            <person name="Furtak V.A."/>
            <person name="Zagorodnyaya T.A."/>
        </authorList>
    </citation>
    <scope>NUCLEOTIDE SEQUENCE [LARGE SCALE GENOMIC DNA]</scope>
    <source>
        <strain evidence="3">92-19</strain>
    </source>
</reference>
<name>A0ABT2PVZ3_9MOLU</name>
<dbReference type="PROSITE" id="PS51257">
    <property type="entry name" value="PROKAR_LIPOPROTEIN"/>
    <property type="match status" value="1"/>
</dbReference>
<evidence type="ECO:0000313" key="2">
    <source>
        <dbReference type="EMBL" id="MCU0105126.1"/>
    </source>
</evidence>
<dbReference type="EMBL" id="JAOEGN010000009">
    <property type="protein sequence ID" value="MCU0105126.1"/>
    <property type="molecule type" value="Genomic_DNA"/>
</dbReference>
<dbReference type="PANTHER" id="PTHR43649">
    <property type="entry name" value="ARABINOSE-BINDING PROTEIN-RELATED"/>
    <property type="match status" value="1"/>
</dbReference>
<dbReference type="PANTHER" id="PTHR43649:SF33">
    <property type="entry name" value="POLYGALACTURONAN_RHAMNOGALACTURONAN-BINDING PROTEIN YTCQ"/>
    <property type="match status" value="1"/>
</dbReference>
<evidence type="ECO:0000313" key="3">
    <source>
        <dbReference type="Proteomes" id="UP001209076"/>
    </source>
</evidence>
<sequence>MNKPKRLLTLFTGILLLIVLVACGGTTIPIDEDNMAVIKYPDFPLTGHDKNSWEYLDGSTNLTVNWYVDVASWNPPTGLDVISGIIKQKTGITVVFDTPVTDDGQKLAAMIAGGDLPDVISIPTNRSQTITSLAQQGYVYDINTLAEKWAPTLLTHLPQDVLDWWSYGNGKTYGIPNHYYSYEDVPTGQLQPNGGMMVRKDIFDAWQNHVSTNLKDSNGNVTYTTISGTQKQVPWQGFITTPEGFKQAALWALQNYGSSLTTGLQLSQFRADGSASLNWLSQFFAIPFEDASGNYVYQFTQEAYKDMLFYLNDLYLAGVISPANFTQDYDGVGSVIASGKAFATLVTPQDYQIHFTTARDGGYTYESMYITNSNGDAPVLSDIRGYGYMFNMITTDAKRPDILIKLFDFLTSKEGQRLIAMGPEGTTWNWTNGLDSEIVYTETYLQEKANSQTAKYGLLQFDMLLNWQYYDNVQPKTNHGKTAAELFRTNMKRPLTVYAYDYNAMAFVVDATDKRFQTYNNNLTRIETTIGTQLPKIIRANSRQQAESIYNSTVSAIEARGLSLIIEMNSEAYLKAKQKLGITIAWPPNQVGYINPLNRLQPNGDTSKYRGY</sequence>
<dbReference type="Gene3D" id="3.40.190.10">
    <property type="entry name" value="Periplasmic binding protein-like II"/>
    <property type="match status" value="2"/>
</dbReference>